<reference evidence="2" key="1">
    <citation type="submission" date="2018-11" db="EMBL/GenBank/DDBJ databases">
        <authorList>
            <person name="Grassa J C."/>
        </authorList>
    </citation>
    <scope>NUCLEOTIDE SEQUENCE [LARGE SCALE GENOMIC DNA]</scope>
</reference>
<dbReference type="Proteomes" id="UP000596661">
    <property type="component" value="Chromosome 3"/>
</dbReference>
<accession>A0A803P939</accession>
<evidence type="ECO:0000313" key="2">
    <source>
        <dbReference type="EnsemblPlants" id="cds.evm.model.03.450"/>
    </source>
</evidence>
<proteinExistence type="predicted"/>
<name>A0A803P939_CANSA</name>
<sequence>MFLLPCLAIVRTSYDSSWWFMLALGDMDFLVLEPQWLTRSKPPEQGVLEVTVLGLEDDLPHVEDLWNFRLCLFRSHPASNLCCTIPREMSSRVEPLALVRFSLVFPLTYSTERSSLKSPSSRAVLIVIAIFVKSILDTIVFTIFFLFIVLSILVMADMVMLVVQAFLLIIHVRCAFASRVAWLGVFQ</sequence>
<organism evidence="2 3">
    <name type="scientific">Cannabis sativa</name>
    <name type="common">Hemp</name>
    <name type="synonym">Marijuana</name>
    <dbReference type="NCBI Taxonomy" id="3483"/>
    <lineage>
        <taxon>Eukaryota</taxon>
        <taxon>Viridiplantae</taxon>
        <taxon>Streptophyta</taxon>
        <taxon>Embryophyta</taxon>
        <taxon>Tracheophyta</taxon>
        <taxon>Spermatophyta</taxon>
        <taxon>Magnoliopsida</taxon>
        <taxon>eudicotyledons</taxon>
        <taxon>Gunneridae</taxon>
        <taxon>Pentapetalae</taxon>
        <taxon>rosids</taxon>
        <taxon>fabids</taxon>
        <taxon>Rosales</taxon>
        <taxon>Cannabaceae</taxon>
        <taxon>Cannabis</taxon>
    </lineage>
</organism>
<protein>
    <submittedName>
        <fullName evidence="2">Uncharacterized protein</fullName>
    </submittedName>
</protein>
<reference evidence="2" key="2">
    <citation type="submission" date="2021-03" db="UniProtKB">
        <authorList>
            <consortium name="EnsemblPlants"/>
        </authorList>
    </citation>
    <scope>IDENTIFICATION</scope>
</reference>
<feature type="transmembrane region" description="Helical" evidence="1">
    <location>
        <begin position="162"/>
        <end position="186"/>
    </location>
</feature>
<dbReference type="EnsemblPlants" id="evm.model.03.450">
    <property type="protein sequence ID" value="cds.evm.model.03.450"/>
    <property type="gene ID" value="evm.TU.03.450"/>
</dbReference>
<keyword evidence="1" id="KW-1133">Transmembrane helix</keyword>
<keyword evidence="3" id="KW-1185">Reference proteome</keyword>
<dbReference type="AlphaFoldDB" id="A0A803P939"/>
<evidence type="ECO:0000313" key="3">
    <source>
        <dbReference type="Proteomes" id="UP000596661"/>
    </source>
</evidence>
<keyword evidence="1" id="KW-0472">Membrane</keyword>
<feature type="transmembrane region" description="Helical" evidence="1">
    <location>
        <begin position="123"/>
        <end position="156"/>
    </location>
</feature>
<dbReference type="EMBL" id="UZAU01000253">
    <property type="status" value="NOT_ANNOTATED_CDS"/>
    <property type="molecule type" value="Genomic_DNA"/>
</dbReference>
<keyword evidence="1" id="KW-0812">Transmembrane</keyword>
<evidence type="ECO:0000256" key="1">
    <source>
        <dbReference type="SAM" id="Phobius"/>
    </source>
</evidence>
<dbReference type="Gramene" id="evm.model.03.450">
    <property type="protein sequence ID" value="cds.evm.model.03.450"/>
    <property type="gene ID" value="evm.TU.03.450"/>
</dbReference>